<dbReference type="InterPro" id="IPR029028">
    <property type="entry name" value="Alpha/beta_knot_MTases"/>
</dbReference>
<evidence type="ECO:0000313" key="7">
    <source>
        <dbReference type="Proteomes" id="UP000726105"/>
    </source>
</evidence>
<dbReference type="GO" id="GO:0003723">
    <property type="term" value="F:RNA binding"/>
    <property type="evidence" value="ECO:0007669"/>
    <property type="project" value="InterPro"/>
</dbReference>
<dbReference type="Gene3D" id="3.30.1330.30">
    <property type="match status" value="1"/>
</dbReference>
<comment type="caution">
    <text evidence="6">The sequence shown here is derived from an EMBL/GenBank/DDBJ whole genome shotgun (WGS) entry which is preliminary data.</text>
</comment>
<evidence type="ECO:0000313" key="6">
    <source>
        <dbReference type="EMBL" id="MBK7274204.1"/>
    </source>
</evidence>
<dbReference type="GO" id="GO:0006396">
    <property type="term" value="P:RNA processing"/>
    <property type="evidence" value="ECO:0007669"/>
    <property type="project" value="InterPro"/>
</dbReference>
<dbReference type="InterPro" id="IPR053888">
    <property type="entry name" value="MRM3-like_sub_bind"/>
</dbReference>
<keyword evidence="3" id="KW-0808">Transferase</keyword>
<evidence type="ECO:0000256" key="3">
    <source>
        <dbReference type="ARBA" id="ARBA00022679"/>
    </source>
</evidence>
<sequence length="274" mass="28371">MDLHLTSPANPRLKALVGLRRRRARDEAGLTVVEGHEELSLALAAGVAPQTLYVCSELFSPSGIAGSQLIGSQPEFVSAARAAGSEIVTLSRVAFEKVAYREGPDGLLGVLPAVDRPLSGLTLPVDPLVLLVEGVEKPGNLGAMLRTADAAGVDAVVAADPVTDWGNPNVVRASKGTVYAVPVASASTAETLAWCRARGIRLVVTTPETDVLYSDISLSGAVAIAVGAEKHGASEELLAAADVRVRIPMSGRANSLNVAASAAIVLFEAVRQRR</sequence>
<dbReference type="Gene3D" id="3.40.1280.10">
    <property type="match status" value="1"/>
</dbReference>
<dbReference type="GO" id="GO:0008173">
    <property type="term" value="F:RNA methyltransferase activity"/>
    <property type="evidence" value="ECO:0007669"/>
    <property type="project" value="InterPro"/>
</dbReference>
<dbReference type="InterPro" id="IPR029026">
    <property type="entry name" value="tRNA_m1G_MTases_N"/>
</dbReference>
<evidence type="ECO:0000256" key="1">
    <source>
        <dbReference type="ARBA" id="ARBA00007228"/>
    </source>
</evidence>
<reference evidence="6 7" key="1">
    <citation type="submission" date="2020-10" db="EMBL/GenBank/DDBJ databases">
        <title>Connecting structure to function with the recovery of over 1000 high-quality activated sludge metagenome-assembled genomes encoding full-length rRNA genes using long-read sequencing.</title>
        <authorList>
            <person name="Singleton C.M."/>
            <person name="Petriglieri F."/>
            <person name="Kristensen J.M."/>
            <person name="Kirkegaard R.H."/>
            <person name="Michaelsen T.Y."/>
            <person name="Andersen M.H."/>
            <person name="Karst S.M."/>
            <person name="Dueholm M.S."/>
            <person name="Nielsen P.H."/>
            <person name="Albertsen M."/>
        </authorList>
    </citation>
    <scope>NUCLEOTIDE SEQUENCE [LARGE SCALE GENOMIC DNA]</scope>
    <source>
        <strain evidence="6">Ega_18-Q3-R5-49_MAXAC.001</strain>
    </source>
</reference>
<dbReference type="InterPro" id="IPR001537">
    <property type="entry name" value="SpoU_MeTrfase"/>
</dbReference>
<dbReference type="AlphaFoldDB" id="A0A935IQD5"/>
<dbReference type="EMBL" id="JADJIB010000005">
    <property type="protein sequence ID" value="MBK7274204.1"/>
    <property type="molecule type" value="Genomic_DNA"/>
</dbReference>
<feature type="domain" description="MRM3-like substrate binding" evidence="5">
    <location>
        <begin position="10"/>
        <end position="109"/>
    </location>
</feature>
<protein>
    <submittedName>
        <fullName evidence="6">RNA methyltransferase</fullName>
    </submittedName>
</protein>
<dbReference type="Pfam" id="PF22435">
    <property type="entry name" value="MRM3-like_sub_bind"/>
    <property type="match status" value="1"/>
</dbReference>
<dbReference type="InterPro" id="IPR029064">
    <property type="entry name" value="Ribosomal_eL30-like_sf"/>
</dbReference>
<evidence type="ECO:0000259" key="5">
    <source>
        <dbReference type="Pfam" id="PF22435"/>
    </source>
</evidence>
<dbReference type="PANTHER" id="PTHR43191:SF2">
    <property type="entry name" value="RRNA METHYLTRANSFERASE 3, MITOCHONDRIAL"/>
    <property type="match status" value="1"/>
</dbReference>
<dbReference type="GO" id="GO:0032259">
    <property type="term" value="P:methylation"/>
    <property type="evidence" value="ECO:0007669"/>
    <property type="project" value="UniProtKB-KW"/>
</dbReference>
<feature type="domain" description="tRNA/rRNA methyltransferase SpoU type" evidence="4">
    <location>
        <begin position="128"/>
        <end position="267"/>
    </location>
</feature>
<evidence type="ECO:0000256" key="2">
    <source>
        <dbReference type="ARBA" id="ARBA00022603"/>
    </source>
</evidence>
<dbReference type="PANTHER" id="PTHR43191">
    <property type="entry name" value="RRNA METHYLTRANSFERASE 3"/>
    <property type="match status" value="1"/>
</dbReference>
<dbReference type="SUPFAM" id="SSF55315">
    <property type="entry name" value="L30e-like"/>
    <property type="match status" value="1"/>
</dbReference>
<dbReference type="Proteomes" id="UP000726105">
    <property type="component" value="Unassembled WGS sequence"/>
</dbReference>
<accession>A0A935IQD5</accession>
<dbReference type="Pfam" id="PF00588">
    <property type="entry name" value="SpoU_methylase"/>
    <property type="match status" value="1"/>
</dbReference>
<name>A0A935IQD5_9MICO</name>
<evidence type="ECO:0000259" key="4">
    <source>
        <dbReference type="Pfam" id="PF00588"/>
    </source>
</evidence>
<organism evidence="6 7">
    <name type="scientific">Candidatus Phosphoribacter hodrii</name>
    <dbReference type="NCBI Taxonomy" id="2953743"/>
    <lineage>
        <taxon>Bacteria</taxon>
        <taxon>Bacillati</taxon>
        <taxon>Actinomycetota</taxon>
        <taxon>Actinomycetes</taxon>
        <taxon>Micrococcales</taxon>
        <taxon>Dermatophilaceae</taxon>
        <taxon>Candidatus Phosphoribacter</taxon>
    </lineage>
</organism>
<gene>
    <name evidence="6" type="ORF">IPI13_13915</name>
</gene>
<comment type="similarity">
    <text evidence="1">Belongs to the class IV-like SAM-binding methyltransferase superfamily. RNA methyltransferase TrmH family.</text>
</comment>
<keyword evidence="2 6" id="KW-0489">Methyltransferase</keyword>
<proteinExistence type="inferred from homology"/>
<dbReference type="SUPFAM" id="SSF75217">
    <property type="entry name" value="alpha/beta knot"/>
    <property type="match status" value="1"/>
</dbReference>
<dbReference type="InterPro" id="IPR051259">
    <property type="entry name" value="rRNA_Methyltransferase"/>
</dbReference>